<sequence length="812" mass="88499">MAEDGGTVTSRRPSIATIFNPRRMKAAAGGGGTKPPHPRPSVVITDEDGGGPALMNGGDSGGGENGGGGSFLDENLSGFAGMKDRGSLGTKDNLCLMDSLGMRDSLGPRNAGSRASSGSLNVGPVKQHVQIQHSHSTGVRPARSPSFNLGPCAPSGDPDPGSGGGSDGGRRGGCRRLARAVMSATTRKIVAGVLVTAFVAASWVGATHLIKDLFLRRAPPIVYQARSYQSPLPVSPLPDIDVLASAHHSKELEYFPDFRIDQSPNSGNDHSAKSKVYQNRYPRKDNFVNYRIKRNSEFSSKLSLVSRIGQKSDFGIESALNYKKSSNSHQRTFLPPNSTARFTPNSKRILKPFSKMSQSPNSRMSQTPDSPLVHTPLPRPRRSSEGDIFSRPHSSQLLSASSYNTINKNAGNTDGSTKLVTRSDSTATSEKPRKSRIDILRQRNQKRLARKQQLLAKQKKIPENSDTGIGYGELIDPEDFGANDTKYESVPVPARPFFRFGFAPANEYVPYGQQPSVNAVFDAPLFTTWFCTAWTTLFFPLYLMCRSCACRGRADLATSLRGVTAAFRERGVTCSKLLSRCSLFAVLWVATHYMYVYSLRILDCTDVMALYSAHVAFVYLLAWVILHEQFVGVRCLDDMMFYPFGALQRAYMDGITETTTLAGVVLAAASAAGSAVYKVLFTTPRVTGVIHQSPSVSQVLFTTPRVTVANLLGSFGAAITFETFITLGLVLAIPASAVLDVRWYGVRFEGMKLAGTSLFLMPYGPFIHPSSFPRRLGRQRKRHQQRQPSEPIDYRTGLISRSHLRSASGLIR</sequence>
<feature type="region of interest" description="Disordered" evidence="1">
    <location>
        <begin position="773"/>
        <end position="792"/>
    </location>
</feature>
<feature type="region of interest" description="Disordered" evidence="1">
    <location>
        <begin position="129"/>
        <end position="171"/>
    </location>
</feature>
<feature type="transmembrane region" description="Helical" evidence="2">
    <location>
        <begin position="577"/>
        <end position="596"/>
    </location>
</feature>
<reference evidence="4" key="1">
    <citation type="submission" date="2025-08" db="UniProtKB">
        <authorList>
            <consortium name="RefSeq"/>
        </authorList>
    </citation>
    <scope>IDENTIFICATION</scope>
    <source>
        <tissue evidence="4">Whole organism</tissue>
    </source>
</reference>
<feature type="transmembrane region" description="Helical" evidence="2">
    <location>
        <begin position="523"/>
        <end position="543"/>
    </location>
</feature>
<feature type="compositionally biased region" description="Polar residues" evidence="1">
    <location>
        <begin position="325"/>
        <end position="346"/>
    </location>
</feature>
<feature type="transmembrane region" description="Helical" evidence="2">
    <location>
        <begin position="608"/>
        <end position="626"/>
    </location>
</feature>
<dbReference type="PANTHER" id="PTHR19346">
    <property type="entry name" value="SUGAR PHOSPHATE TRANSPORTER DOMAIN-CONTAINING PROTEIN"/>
    <property type="match status" value="1"/>
</dbReference>
<dbReference type="Proteomes" id="UP000694843">
    <property type="component" value="Unplaced"/>
</dbReference>
<keyword evidence="2" id="KW-1133">Transmembrane helix</keyword>
<feature type="transmembrane region" description="Helical" evidence="2">
    <location>
        <begin position="711"/>
        <end position="733"/>
    </location>
</feature>
<dbReference type="GeneID" id="108666904"/>
<feature type="compositionally biased region" description="Polar residues" evidence="1">
    <location>
        <begin position="355"/>
        <end position="369"/>
    </location>
</feature>
<feature type="compositionally biased region" description="Basic residues" evidence="1">
    <location>
        <begin position="775"/>
        <end position="785"/>
    </location>
</feature>
<proteinExistence type="predicted"/>
<feature type="transmembrane region" description="Helical" evidence="2">
    <location>
        <begin position="753"/>
        <end position="772"/>
    </location>
</feature>
<dbReference type="PANTHER" id="PTHR19346:SF4">
    <property type="entry name" value="SUGAR PHOSPHATE TRANSPORTER DOMAIN-CONTAINING PROTEIN"/>
    <property type="match status" value="1"/>
</dbReference>
<feature type="transmembrane region" description="Helical" evidence="2">
    <location>
        <begin position="189"/>
        <end position="210"/>
    </location>
</feature>
<feature type="region of interest" description="Disordered" evidence="1">
    <location>
        <begin position="1"/>
        <end position="72"/>
    </location>
</feature>
<evidence type="ECO:0000256" key="1">
    <source>
        <dbReference type="SAM" id="MobiDB-lite"/>
    </source>
</evidence>
<organism evidence="3 4">
    <name type="scientific">Hyalella azteca</name>
    <name type="common">Amphipod</name>
    <dbReference type="NCBI Taxonomy" id="294128"/>
    <lineage>
        <taxon>Eukaryota</taxon>
        <taxon>Metazoa</taxon>
        <taxon>Ecdysozoa</taxon>
        <taxon>Arthropoda</taxon>
        <taxon>Crustacea</taxon>
        <taxon>Multicrustacea</taxon>
        <taxon>Malacostraca</taxon>
        <taxon>Eumalacostraca</taxon>
        <taxon>Peracarida</taxon>
        <taxon>Amphipoda</taxon>
        <taxon>Senticaudata</taxon>
        <taxon>Talitrida</taxon>
        <taxon>Talitroidea</taxon>
        <taxon>Hyalellidae</taxon>
        <taxon>Hyalella</taxon>
    </lineage>
</organism>
<keyword evidence="2" id="KW-0812">Transmembrane</keyword>
<dbReference type="OrthoDB" id="10062838at2759"/>
<feature type="region of interest" description="Disordered" evidence="1">
    <location>
        <begin position="325"/>
        <end position="437"/>
    </location>
</feature>
<gene>
    <name evidence="4" type="primary">LOC108666904</name>
</gene>
<dbReference type="KEGG" id="hazt:108666904"/>
<feature type="compositionally biased region" description="Gly residues" evidence="1">
    <location>
        <begin position="58"/>
        <end position="70"/>
    </location>
</feature>
<evidence type="ECO:0000256" key="2">
    <source>
        <dbReference type="SAM" id="Phobius"/>
    </source>
</evidence>
<accession>A0A979FWX6</accession>
<evidence type="ECO:0000313" key="3">
    <source>
        <dbReference type="Proteomes" id="UP000694843"/>
    </source>
</evidence>
<evidence type="ECO:0000313" key="4">
    <source>
        <dbReference type="RefSeq" id="XP_047740494.1"/>
    </source>
</evidence>
<feature type="compositionally biased region" description="Polar residues" evidence="1">
    <location>
        <begin position="392"/>
        <end position="429"/>
    </location>
</feature>
<keyword evidence="3" id="KW-1185">Reference proteome</keyword>
<dbReference type="RefSeq" id="XP_047740494.1">
    <property type="nucleotide sequence ID" value="XM_047884538.1"/>
</dbReference>
<protein>
    <submittedName>
        <fullName evidence="4">Uncharacterized protein LOC108666904</fullName>
    </submittedName>
</protein>
<name>A0A979FWX6_HYAAZ</name>
<dbReference type="AlphaFoldDB" id="A0A979FWX6"/>
<dbReference type="InterPro" id="IPR026505">
    <property type="entry name" value="Solute_c_fam_35_mem_F3/F4"/>
</dbReference>
<keyword evidence="2" id="KW-0472">Membrane</keyword>